<dbReference type="GO" id="GO:0016787">
    <property type="term" value="F:hydrolase activity"/>
    <property type="evidence" value="ECO:0007669"/>
    <property type="project" value="UniProtKB-KW"/>
</dbReference>
<comment type="caution">
    <text evidence="2">The sequence shown here is derived from an EMBL/GenBank/DDBJ whole genome shotgun (WGS) entry which is preliminary data.</text>
</comment>
<accession>A0AA35RUS2</accession>
<dbReference type="PANTHER" id="PTHR43798">
    <property type="entry name" value="MONOACYLGLYCEROL LIPASE"/>
    <property type="match status" value="1"/>
</dbReference>
<dbReference type="EMBL" id="CASHTH010001687">
    <property type="protein sequence ID" value="CAI8018125.1"/>
    <property type="molecule type" value="Genomic_DNA"/>
</dbReference>
<dbReference type="InterPro" id="IPR050266">
    <property type="entry name" value="AB_hydrolase_sf"/>
</dbReference>
<evidence type="ECO:0000313" key="3">
    <source>
        <dbReference type="Proteomes" id="UP001174909"/>
    </source>
</evidence>
<sequence>MQLVMVHGSGQNELTYHYQTARFENADAVNLPGHPDGEPRDSIRGYVDWVRDYAQGKGYPPFVLFGHSMGGAIALDYALRFPEDLAGLVLIGTGGRLRVHPDYLNRCLDEAQWRAEAPAYYEAINAQLAPQLASRALQSGPMVEHNDLAACDRFDVMERLKEIGLPSLVIVGADDIMTPVRYAEYLGRELQDAEVVVVSDSGHFVTLEQPEAVNDAIARFLKRLDDSNG</sequence>
<protein>
    <submittedName>
        <fullName evidence="2">Aminoacrylate hydrolase RutD</fullName>
    </submittedName>
</protein>
<dbReference type="Gene3D" id="3.40.50.1820">
    <property type="entry name" value="alpha/beta hydrolase"/>
    <property type="match status" value="1"/>
</dbReference>
<dbReference type="InterPro" id="IPR029058">
    <property type="entry name" value="AB_hydrolase_fold"/>
</dbReference>
<evidence type="ECO:0000313" key="2">
    <source>
        <dbReference type="EMBL" id="CAI8018125.1"/>
    </source>
</evidence>
<dbReference type="PANTHER" id="PTHR43798:SF33">
    <property type="entry name" value="HYDROLASE, PUTATIVE (AFU_ORTHOLOGUE AFUA_2G14860)-RELATED"/>
    <property type="match status" value="1"/>
</dbReference>
<dbReference type="Pfam" id="PF12697">
    <property type="entry name" value="Abhydrolase_6"/>
    <property type="match status" value="1"/>
</dbReference>
<organism evidence="2 3">
    <name type="scientific">Geodia barretti</name>
    <name type="common">Barrett's horny sponge</name>
    <dbReference type="NCBI Taxonomy" id="519541"/>
    <lineage>
        <taxon>Eukaryota</taxon>
        <taxon>Metazoa</taxon>
        <taxon>Porifera</taxon>
        <taxon>Demospongiae</taxon>
        <taxon>Heteroscleromorpha</taxon>
        <taxon>Tetractinellida</taxon>
        <taxon>Astrophorina</taxon>
        <taxon>Geodiidae</taxon>
        <taxon>Geodia</taxon>
    </lineage>
</organism>
<dbReference type="SUPFAM" id="SSF53474">
    <property type="entry name" value="alpha/beta-Hydrolases"/>
    <property type="match status" value="1"/>
</dbReference>
<dbReference type="GO" id="GO:0016020">
    <property type="term" value="C:membrane"/>
    <property type="evidence" value="ECO:0007669"/>
    <property type="project" value="TreeGrafter"/>
</dbReference>
<name>A0AA35RUS2_GEOBA</name>
<reference evidence="2" key="1">
    <citation type="submission" date="2023-03" db="EMBL/GenBank/DDBJ databases">
        <authorList>
            <person name="Steffen K."/>
            <person name="Cardenas P."/>
        </authorList>
    </citation>
    <scope>NUCLEOTIDE SEQUENCE</scope>
</reference>
<dbReference type="PRINTS" id="PR00111">
    <property type="entry name" value="ABHYDROLASE"/>
</dbReference>
<keyword evidence="2" id="KW-0378">Hydrolase</keyword>
<evidence type="ECO:0000259" key="1">
    <source>
        <dbReference type="Pfam" id="PF12697"/>
    </source>
</evidence>
<gene>
    <name evidence="2" type="ORF">GBAR_LOCUS10951</name>
</gene>
<dbReference type="Proteomes" id="UP001174909">
    <property type="component" value="Unassembled WGS sequence"/>
</dbReference>
<dbReference type="InterPro" id="IPR000073">
    <property type="entry name" value="AB_hydrolase_1"/>
</dbReference>
<feature type="domain" description="AB hydrolase-1" evidence="1">
    <location>
        <begin position="3"/>
        <end position="216"/>
    </location>
</feature>
<dbReference type="AlphaFoldDB" id="A0AA35RUS2"/>
<proteinExistence type="predicted"/>
<keyword evidence="3" id="KW-1185">Reference proteome</keyword>